<organism evidence="12">
    <name type="scientific">Pyrenophora teres f. teres (strain 0-1)</name>
    <name type="common">Barley net blotch fungus</name>
    <name type="synonym">Drechslera teres f. teres</name>
    <dbReference type="NCBI Taxonomy" id="861557"/>
    <lineage>
        <taxon>Eukaryota</taxon>
        <taxon>Fungi</taxon>
        <taxon>Dikarya</taxon>
        <taxon>Ascomycota</taxon>
        <taxon>Pezizomycotina</taxon>
        <taxon>Dothideomycetes</taxon>
        <taxon>Pleosporomycetidae</taxon>
        <taxon>Pleosporales</taxon>
        <taxon>Pleosporineae</taxon>
        <taxon>Pleosporaceae</taxon>
        <taxon>Pyrenophora</taxon>
    </lineage>
</organism>
<dbReference type="Gene3D" id="1.10.630.10">
    <property type="entry name" value="Cytochrome P450"/>
    <property type="match status" value="1"/>
</dbReference>
<dbReference type="OrthoDB" id="1844152at2759"/>
<evidence type="ECO:0000256" key="1">
    <source>
        <dbReference type="ARBA" id="ARBA00001971"/>
    </source>
</evidence>
<dbReference type="eggNOG" id="KOG0684">
    <property type="taxonomic scope" value="Eukaryota"/>
</dbReference>
<proteinExistence type="inferred from homology"/>
<keyword evidence="10" id="KW-0812">Transmembrane</keyword>
<evidence type="ECO:0000256" key="2">
    <source>
        <dbReference type="ARBA" id="ARBA00010617"/>
    </source>
</evidence>
<keyword evidence="3 8" id="KW-0349">Heme</keyword>
<keyword evidence="10" id="KW-0472">Membrane</keyword>
<dbReference type="InterPro" id="IPR036396">
    <property type="entry name" value="Cyt_P450_sf"/>
</dbReference>
<dbReference type="GO" id="GO:0016705">
    <property type="term" value="F:oxidoreductase activity, acting on paired donors, with incorporation or reduction of molecular oxygen"/>
    <property type="evidence" value="ECO:0007669"/>
    <property type="project" value="InterPro"/>
</dbReference>
<dbReference type="EMBL" id="GL534320">
    <property type="protein sequence ID" value="EFQ92422.1"/>
    <property type="molecule type" value="Genomic_DNA"/>
</dbReference>
<evidence type="ECO:0000256" key="7">
    <source>
        <dbReference type="ARBA" id="ARBA00023033"/>
    </source>
</evidence>
<protein>
    <recommendedName>
        <fullName evidence="13">Cytochrome P450</fullName>
    </recommendedName>
</protein>
<dbReference type="PANTHER" id="PTHR46206:SF2">
    <property type="entry name" value="CYTOCHROME P450 MONOOXYGENASE AUSG-RELATED"/>
    <property type="match status" value="1"/>
</dbReference>
<dbReference type="GO" id="GO:0020037">
    <property type="term" value="F:heme binding"/>
    <property type="evidence" value="ECO:0007669"/>
    <property type="project" value="InterPro"/>
</dbReference>
<keyword evidence="6 8" id="KW-0408">Iron</keyword>
<name>E3RPC6_PYRTT</name>
<keyword evidence="10" id="KW-1133">Transmembrane helix</keyword>
<evidence type="ECO:0000256" key="6">
    <source>
        <dbReference type="ARBA" id="ARBA00023004"/>
    </source>
</evidence>
<dbReference type="STRING" id="861557.E3RPC6"/>
<dbReference type="CDD" id="cd11041">
    <property type="entry name" value="CYP503A1-like"/>
    <property type="match status" value="1"/>
</dbReference>
<evidence type="ECO:0000256" key="5">
    <source>
        <dbReference type="ARBA" id="ARBA00023002"/>
    </source>
</evidence>
<gene>
    <name evidence="11" type="ORF">PTT_10480</name>
</gene>
<feature type="binding site" description="axial binding residue" evidence="8">
    <location>
        <position position="459"/>
    </location>
    <ligand>
        <name>heme</name>
        <dbReference type="ChEBI" id="CHEBI:30413"/>
    </ligand>
    <ligandPart>
        <name>Fe</name>
        <dbReference type="ChEBI" id="CHEBI:18248"/>
    </ligandPart>
</feature>
<evidence type="ECO:0000256" key="3">
    <source>
        <dbReference type="ARBA" id="ARBA00022617"/>
    </source>
</evidence>
<dbReference type="Pfam" id="PF00067">
    <property type="entry name" value="p450"/>
    <property type="match status" value="1"/>
</dbReference>
<reference evidence="11 12" key="1">
    <citation type="journal article" date="2010" name="Genome Biol.">
        <title>A first genome assembly of the barley fungal pathogen Pyrenophora teres f. teres.</title>
        <authorList>
            <person name="Ellwood S.R."/>
            <person name="Liu Z."/>
            <person name="Syme R.A."/>
            <person name="Lai Z."/>
            <person name="Hane J.K."/>
            <person name="Keiper F."/>
            <person name="Moffat C.S."/>
            <person name="Oliver R.P."/>
            <person name="Friesen T.L."/>
        </authorList>
    </citation>
    <scope>NUCLEOTIDE SEQUENCE [LARGE SCALE GENOMIC DNA]</scope>
    <source>
        <strain evidence="11 12">0-1</strain>
    </source>
</reference>
<feature type="transmembrane region" description="Helical" evidence="10">
    <location>
        <begin position="21"/>
        <end position="41"/>
    </location>
</feature>
<dbReference type="AlphaFoldDB" id="E3RPC6"/>
<dbReference type="Proteomes" id="UP000001067">
    <property type="component" value="Unassembled WGS sequence"/>
</dbReference>
<dbReference type="PANTHER" id="PTHR46206">
    <property type="entry name" value="CYTOCHROME P450"/>
    <property type="match status" value="1"/>
</dbReference>
<dbReference type="InterPro" id="IPR002401">
    <property type="entry name" value="Cyt_P450_E_grp-I"/>
</dbReference>
<keyword evidence="12" id="KW-1185">Reference proteome</keyword>
<evidence type="ECO:0000313" key="12">
    <source>
        <dbReference type="Proteomes" id="UP000001067"/>
    </source>
</evidence>
<dbReference type="KEGG" id="pte:PTT_10480"/>
<keyword evidence="5 9" id="KW-0560">Oxidoreductase</keyword>
<evidence type="ECO:0000256" key="4">
    <source>
        <dbReference type="ARBA" id="ARBA00022723"/>
    </source>
</evidence>
<comment type="similarity">
    <text evidence="2 9">Belongs to the cytochrome P450 family.</text>
</comment>
<evidence type="ECO:0008006" key="13">
    <source>
        <dbReference type="Google" id="ProtNLM"/>
    </source>
</evidence>
<dbReference type="PRINTS" id="PR00463">
    <property type="entry name" value="EP450I"/>
</dbReference>
<evidence type="ECO:0000256" key="10">
    <source>
        <dbReference type="SAM" id="Phobius"/>
    </source>
</evidence>
<comment type="cofactor">
    <cofactor evidence="1 8">
        <name>heme</name>
        <dbReference type="ChEBI" id="CHEBI:30413"/>
    </cofactor>
</comment>
<evidence type="ECO:0000313" key="11">
    <source>
        <dbReference type="EMBL" id="EFQ92422.1"/>
    </source>
</evidence>
<evidence type="ECO:0000256" key="8">
    <source>
        <dbReference type="PIRSR" id="PIRSR602401-1"/>
    </source>
</evidence>
<keyword evidence="7 9" id="KW-0503">Monooxygenase</keyword>
<evidence type="ECO:0000256" key="9">
    <source>
        <dbReference type="RuleBase" id="RU000461"/>
    </source>
</evidence>
<dbReference type="InterPro" id="IPR001128">
    <property type="entry name" value="Cyt_P450"/>
</dbReference>
<dbReference type="PROSITE" id="PS00086">
    <property type="entry name" value="CYTOCHROME_P450"/>
    <property type="match status" value="1"/>
</dbReference>
<dbReference type="HOGENOM" id="CLU_022195_0_3_1"/>
<dbReference type="GO" id="GO:0004497">
    <property type="term" value="F:monooxygenase activity"/>
    <property type="evidence" value="ECO:0007669"/>
    <property type="project" value="UniProtKB-KW"/>
</dbReference>
<sequence>MAFNLSNALRDTVFNVFSIELGMSIISILVLTSTIISYFLFCNHPFRLRPIPGILIVSPDGNQSTPDRSFSKNARNLLVKGTQEHPRQPFQIMTTSGPRVVLPNHFADEIKEKPELEFFNNFGLPYHGFESQNDSFEGRDGILARLVRTKLTQRLSLLTGCMVEETSEALREVFGDESNWRTFVIKKDLYEVAARISSRVFLGHEITRDRKWLDIVKEHTFRIHKATLQLREIPKPLRWPLQWFLPTCRALRQQVTDAKKIIAPEVQKRLEEMKGKTCGEKAPKTLDALSWILELDKERTVDPAHIQLALSVVSITTAGEVMAQAILDICQHPHVVSALREEIISVVQEHGWQRSTFYRLRFMDSFLKESQRVHALNWYRMKRHVRQKVTLSDGTVLPAGSMVAVAANTTHDPEFFPEPDEFIPDRFMKLRNEPGQEQKWQFVELKPSLMTFGYGEHACPGRFFATTEIKIFLCFVLMRYDLRFLKEQGRPRDGEVEGVVFVVPSAQIEIRRRTEEIRLEEFVM</sequence>
<dbReference type="InterPro" id="IPR017972">
    <property type="entry name" value="Cyt_P450_CS"/>
</dbReference>
<dbReference type="GO" id="GO:0005506">
    <property type="term" value="F:iron ion binding"/>
    <property type="evidence" value="ECO:0007669"/>
    <property type="project" value="InterPro"/>
</dbReference>
<dbReference type="SUPFAM" id="SSF48264">
    <property type="entry name" value="Cytochrome P450"/>
    <property type="match status" value="1"/>
</dbReference>
<keyword evidence="4 8" id="KW-0479">Metal-binding</keyword>
<accession>E3RPC6</accession>